<organism evidence="2 3">
    <name type="scientific">Colocasia esculenta</name>
    <name type="common">Wild taro</name>
    <name type="synonym">Arum esculentum</name>
    <dbReference type="NCBI Taxonomy" id="4460"/>
    <lineage>
        <taxon>Eukaryota</taxon>
        <taxon>Viridiplantae</taxon>
        <taxon>Streptophyta</taxon>
        <taxon>Embryophyta</taxon>
        <taxon>Tracheophyta</taxon>
        <taxon>Spermatophyta</taxon>
        <taxon>Magnoliopsida</taxon>
        <taxon>Liliopsida</taxon>
        <taxon>Araceae</taxon>
        <taxon>Aroideae</taxon>
        <taxon>Colocasieae</taxon>
        <taxon>Colocasia</taxon>
    </lineage>
</organism>
<evidence type="ECO:0000313" key="3">
    <source>
        <dbReference type="Proteomes" id="UP000652761"/>
    </source>
</evidence>
<dbReference type="OrthoDB" id="1694622at2759"/>
<name>A0A843XWZ4_COLES</name>
<keyword evidence="3" id="KW-1185">Reference proteome</keyword>
<evidence type="ECO:0000256" key="1">
    <source>
        <dbReference type="SAM" id="MobiDB-lite"/>
    </source>
</evidence>
<feature type="region of interest" description="Disordered" evidence="1">
    <location>
        <begin position="42"/>
        <end position="63"/>
    </location>
</feature>
<dbReference type="AlphaFoldDB" id="A0A843XWZ4"/>
<evidence type="ECO:0000313" key="2">
    <source>
        <dbReference type="EMBL" id="MQM23816.1"/>
    </source>
</evidence>
<comment type="caution">
    <text evidence="2">The sequence shown here is derived from an EMBL/GenBank/DDBJ whole genome shotgun (WGS) entry which is preliminary data.</text>
</comment>
<proteinExistence type="predicted"/>
<dbReference type="Proteomes" id="UP000652761">
    <property type="component" value="Unassembled WGS sequence"/>
</dbReference>
<protein>
    <submittedName>
        <fullName evidence="2">Uncharacterized protein</fullName>
    </submittedName>
</protein>
<gene>
    <name evidence="2" type="ORF">Taro_056886</name>
</gene>
<sequence>MSPLTSLFISDKAPFNCKGFSLVCASISMVVALCHACYLKPDEPSDSQSQQPSEDSIEAPLLS</sequence>
<dbReference type="EMBL" id="NMUH01018121">
    <property type="protein sequence ID" value="MQM23816.1"/>
    <property type="molecule type" value="Genomic_DNA"/>
</dbReference>
<accession>A0A843XWZ4</accession>
<reference evidence="2" key="1">
    <citation type="submission" date="2017-07" db="EMBL/GenBank/DDBJ databases">
        <title>Taro Niue Genome Assembly and Annotation.</title>
        <authorList>
            <person name="Atibalentja N."/>
            <person name="Keating K."/>
            <person name="Fields C.J."/>
        </authorList>
    </citation>
    <scope>NUCLEOTIDE SEQUENCE</scope>
    <source>
        <strain evidence="2">Niue_2</strain>
        <tissue evidence="2">Leaf</tissue>
    </source>
</reference>